<dbReference type="RefSeq" id="WP_107034771.1">
    <property type="nucleotide sequence ID" value="NZ_CAONGC010000042.1"/>
</dbReference>
<dbReference type="PROSITE" id="PS51257">
    <property type="entry name" value="PROKAR_LIPOPROTEIN"/>
    <property type="match status" value="1"/>
</dbReference>
<evidence type="ECO:0000313" key="2">
    <source>
        <dbReference type="EMBL" id="PWB09719.1"/>
    </source>
</evidence>
<proteinExistence type="predicted"/>
<dbReference type="InterPro" id="IPR025381">
    <property type="entry name" value="DUF4296"/>
</dbReference>
<gene>
    <name evidence="2" type="ORF">C5O25_00495</name>
</gene>
<organism evidence="2 3">
    <name type="scientific">Paramuribaculum intestinale</name>
    <dbReference type="NCBI Taxonomy" id="2094151"/>
    <lineage>
        <taxon>Bacteria</taxon>
        <taxon>Pseudomonadati</taxon>
        <taxon>Bacteroidota</taxon>
        <taxon>Bacteroidia</taxon>
        <taxon>Bacteroidales</taxon>
        <taxon>Muribaculaceae</taxon>
        <taxon>Paramuribaculum</taxon>
    </lineage>
</organism>
<evidence type="ECO:0000259" key="1">
    <source>
        <dbReference type="Pfam" id="PF14129"/>
    </source>
</evidence>
<sequence>MRKGLLITIGAAMLMGVAACSSRPSGILPEKKMARIIADMNIAESVAESSGNDLRTDSAKDVLRQAIYLRNGVSQAEVDSSMRWYAFNMEKYVEVYDQAIEMIDRDIARTRTLAGAKGESTTMRSLVLDGDSVDVWPGMRFRQFGPAMPSDIIEFDMPLDRNWEKGDVYVLSARITGSAGPTEIAVAAQYQDGSKDYNTISTDGDGWKRIRLALDKDKTATDVYGYLRYDSGDEVAFVDSISLVRMRSDFRGASSVATGQKCYSGKYGR</sequence>
<comment type="caution">
    <text evidence="2">The sequence shown here is derived from an EMBL/GenBank/DDBJ whole genome shotgun (WGS) entry which is preliminary data.</text>
</comment>
<dbReference type="Proteomes" id="UP000244925">
    <property type="component" value="Unassembled WGS sequence"/>
</dbReference>
<dbReference type="AlphaFoldDB" id="A0A2V1IXF5"/>
<dbReference type="EMBL" id="PUBV01000001">
    <property type="protein sequence ID" value="PWB09719.1"/>
    <property type="molecule type" value="Genomic_DNA"/>
</dbReference>
<dbReference type="Pfam" id="PF14129">
    <property type="entry name" value="DUF4296"/>
    <property type="match status" value="1"/>
</dbReference>
<accession>A0A2V1IXF5</accession>
<name>A0A2V1IXF5_9BACT</name>
<feature type="domain" description="DUF4296" evidence="1">
    <location>
        <begin position="24"/>
        <end position="105"/>
    </location>
</feature>
<dbReference type="GeneID" id="93424238"/>
<evidence type="ECO:0000313" key="3">
    <source>
        <dbReference type="Proteomes" id="UP000244925"/>
    </source>
</evidence>
<reference evidence="3" key="1">
    <citation type="submission" date="2018-02" db="EMBL/GenBank/DDBJ databases">
        <authorList>
            <person name="Clavel T."/>
            <person name="Strowig T."/>
        </authorList>
    </citation>
    <scope>NUCLEOTIDE SEQUENCE [LARGE SCALE GENOMIC DNA]</scope>
    <source>
        <strain evidence="3">DSM 100764</strain>
    </source>
</reference>
<keyword evidence="3" id="KW-1185">Reference proteome</keyword>
<protein>
    <submittedName>
        <fullName evidence="2">DUF4296 domain-containing protein</fullName>
    </submittedName>
</protein>